<sequence>MEAIASVLEGQGPQKNLYDLNELRKKRGLSEKMEESMSQNATSSCPFSVCDGSGMIIDQEKNSVAFCKCRDAKIVDKKLEFANIPKEFYELTIKSFDTEVYSTEENKSKATLAKRAAANFVNNYETMAELGKGIYFYSYVKGSGKTRLAASLGNALVKVKMARVKFITTVDLLKAIQNTYNKESEITETELLYAIKTVDVLILDDIGVETPKTWVTEIFYNIINGRMVGKKITIFTSNVPIEELAHDERIKNRIEKMAVPIYLPDESIRSSIAKQENEDLQEILFK</sequence>
<reference evidence="2 3" key="1">
    <citation type="submission" date="2020-08" db="EMBL/GenBank/DDBJ databases">
        <title>Genomic Encyclopedia of Type Strains, Phase IV (KMG-IV): sequencing the most valuable type-strain genomes for metagenomic binning, comparative biology and taxonomic classification.</title>
        <authorList>
            <person name="Goeker M."/>
        </authorList>
    </citation>
    <scope>NUCLEOTIDE SEQUENCE [LARGE SCALE GENOMIC DNA]</scope>
    <source>
        <strain evidence="2 3">DSM 103526</strain>
    </source>
</reference>
<dbReference type="PANTHER" id="PTHR30050:SF4">
    <property type="entry name" value="ATP-BINDING PROTEIN RV3427C IN INSERTION SEQUENCE-RELATED"/>
    <property type="match status" value="1"/>
</dbReference>
<protein>
    <submittedName>
        <fullName evidence="2">DNA replication protein DnaC</fullName>
    </submittedName>
</protein>
<dbReference type="InterPro" id="IPR002611">
    <property type="entry name" value="IstB_ATP-bd"/>
</dbReference>
<evidence type="ECO:0000313" key="3">
    <source>
        <dbReference type="Proteomes" id="UP000579281"/>
    </source>
</evidence>
<name>A0A841KX58_9FIRM</name>
<dbReference type="Gene3D" id="3.40.50.300">
    <property type="entry name" value="P-loop containing nucleotide triphosphate hydrolases"/>
    <property type="match status" value="1"/>
</dbReference>
<organism evidence="2 3">
    <name type="scientific">Anaerosolibacter carboniphilus</name>
    <dbReference type="NCBI Taxonomy" id="1417629"/>
    <lineage>
        <taxon>Bacteria</taxon>
        <taxon>Bacillati</taxon>
        <taxon>Bacillota</taxon>
        <taxon>Clostridia</taxon>
        <taxon>Peptostreptococcales</taxon>
        <taxon>Thermotaleaceae</taxon>
        <taxon>Anaerosolibacter</taxon>
    </lineage>
</organism>
<dbReference type="SUPFAM" id="SSF52540">
    <property type="entry name" value="P-loop containing nucleoside triphosphate hydrolases"/>
    <property type="match status" value="1"/>
</dbReference>
<dbReference type="AlphaFoldDB" id="A0A841KX58"/>
<gene>
    <name evidence="2" type="ORF">HNQ80_004354</name>
</gene>
<dbReference type="PANTHER" id="PTHR30050">
    <property type="entry name" value="CHROMOSOMAL REPLICATION INITIATOR PROTEIN DNAA"/>
    <property type="match status" value="1"/>
</dbReference>
<evidence type="ECO:0000313" key="2">
    <source>
        <dbReference type="EMBL" id="MBB6218214.1"/>
    </source>
</evidence>
<comment type="caution">
    <text evidence="2">The sequence shown here is derived from an EMBL/GenBank/DDBJ whole genome shotgun (WGS) entry which is preliminary data.</text>
</comment>
<proteinExistence type="predicted"/>
<dbReference type="Pfam" id="PF01695">
    <property type="entry name" value="IstB_IS21"/>
    <property type="match status" value="1"/>
</dbReference>
<evidence type="ECO:0000259" key="1">
    <source>
        <dbReference type="Pfam" id="PF01695"/>
    </source>
</evidence>
<dbReference type="EMBL" id="JACHEN010000034">
    <property type="protein sequence ID" value="MBB6218214.1"/>
    <property type="molecule type" value="Genomic_DNA"/>
</dbReference>
<dbReference type="Proteomes" id="UP000579281">
    <property type="component" value="Unassembled WGS sequence"/>
</dbReference>
<keyword evidence="3" id="KW-1185">Reference proteome</keyword>
<dbReference type="InterPro" id="IPR027417">
    <property type="entry name" value="P-loop_NTPase"/>
</dbReference>
<dbReference type="GO" id="GO:0006260">
    <property type="term" value="P:DNA replication"/>
    <property type="evidence" value="ECO:0007669"/>
    <property type="project" value="TreeGrafter"/>
</dbReference>
<dbReference type="GO" id="GO:0005524">
    <property type="term" value="F:ATP binding"/>
    <property type="evidence" value="ECO:0007669"/>
    <property type="project" value="InterPro"/>
</dbReference>
<accession>A0A841KX58</accession>
<feature type="domain" description="IstB-like ATP-binding" evidence="1">
    <location>
        <begin position="29"/>
        <end position="243"/>
    </location>
</feature>